<sequence>MVFRPPATKGREEESSFSFVLSTAILSSQVGQLMWNFLLKLTSPEENGKHLQEMIGDELVKSSCSQVASVTTSTGQSYCTWVQKESWPIG</sequence>
<name>A0A4Z2G658_9TELE</name>
<dbReference type="AlphaFoldDB" id="A0A4Z2G658"/>
<protein>
    <submittedName>
        <fullName evidence="1">Uncharacterized protein</fullName>
    </submittedName>
</protein>
<comment type="caution">
    <text evidence="1">The sequence shown here is derived from an EMBL/GenBank/DDBJ whole genome shotgun (WGS) entry which is preliminary data.</text>
</comment>
<reference evidence="1 2" key="1">
    <citation type="submission" date="2019-03" db="EMBL/GenBank/DDBJ databases">
        <title>First draft genome of Liparis tanakae, snailfish: a comprehensive survey of snailfish specific genes.</title>
        <authorList>
            <person name="Kim W."/>
            <person name="Song I."/>
            <person name="Jeong J.-H."/>
            <person name="Kim D."/>
            <person name="Kim S."/>
            <person name="Ryu S."/>
            <person name="Song J.Y."/>
            <person name="Lee S.K."/>
        </authorList>
    </citation>
    <scope>NUCLEOTIDE SEQUENCE [LARGE SCALE GENOMIC DNA]</scope>
    <source>
        <tissue evidence="1">Muscle</tissue>
    </source>
</reference>
<keyword evidence="2" id="KW-1185">Reference proteome</keyword>
<evidence type="ECO:0000313" key="1">
    <source>
        <dbReference type="EMBL" id="TNN48999.1"/>
    </source>
</evidence>
<evidence type="ECO:0000313" key="2">
    <source>
        <dbReference type="Proteomes" id="UP000314294"/>
    </source>
</evidence>
<organism evidence="1 2">
    <name type="scientific">Liparis tanakae</name>
    <name type="common">Tanaka's snailfish</name>
    <dbReference type="NCBI Taxonomy" id="230148"/>
    <lineage>
        <taxon>Eukaryota</taxon>
        <taxon>Metazoa</taxon>
        <taxon>Chordata</taxon>
        <taxon>Craniata</taxon>
        <taxon>Vertebrata</taxon>
        <taxon>Euteleostomi</taxon>
        <taxon>Actinopterygii</taxon>
        <taxon>Neopterygii</taxon>
        <taxon>Teleostei</taxon>
        <taxon>Neoteleostei</taxon>
        <taxon>Acanthomorphata</taxon>
        <taxon>Eupercaria</taxon>
        <taxon>Perciformes</taxon>
        <taxon>Cottioidei</taxon>
        <taxon>Cottales</taxon>
        <taxon>Liparidae</taxon>
        <taxon>Liparis</taxon>
    </lineage>
</organism>
<dbReference type="Proteomes" id="UP000314294">
    <property type="component" value="Unassembled WGS sequence"/>
</dbReference>
<proteinExistence type="predicted"/>
<dbReference type="EMBL" id="SRLO01000674">
    <property type="protein sequence ID" value="TNN48999.1"/>
    <property type="molecule type" value="Genomic_DNA"/>
</dbReference>
<accession>A0A4Z2G658</accession>
<gene>
    <name evidence="1" type="ORF">EYF80_040826</name>
</gene>